<evidence type="ECO:0000313" key="2">
    <source>
        <dbReference type="Proteomes" id="UP001556367"/>
    </source>
</evidence>
<gene>
    <name evidence="1" type="ORF">HGRIS_006199</name>
</gene>
<organism evidence="1 2">
    <name type="scientific">Hohenbuehelia grisea</name>
    <dbReference type="NCBI Taxonomy" id="104357"/>
    <lineage>
        <taxon>Eukaryota</taxon>
        <taxon>Fungi</taxon>
        <taxon>Dikarya</taxon>
        <taxon>Basidiomycota</taxon>
        <taxon>Agaricomycotina</taxon>
        <taxon>Agaricomycetes</taxon>
        <taxon>Agaricomycetidae</taxon>
        <taxon>Agaricales</taxon>
        <taxon>Pleurotineae</taxon>
        <taxon>Pleurotaceae</taxon>
        <taxon>Hohenbuehelia</taxon>
    </lineage>
</organism>
<keyword evidence="2" id="KW-1185">Reference proteome</keyword>
<evidence type="ECO:0000313" key="1">
    <source>
        <dbReference type="EMBL" id="KAL0961233.1"/>
    </source>
</evidence>
<dbReference type="Proteomes" id="UP001556367">
    <property type="component" value="Unassembled WGS sequence"/>
</dbReference>
<sequence length="136" mass="15668">MFLGVTCSRKADGTEYARRFICEEEKDLFSALYSLSIRSQTPERSTRRRVMTMSSGQRRAAYPSNVHKRFQSDLDAKFRHQVCGLWPEVLCGWYHDKQSSRTILCVPFWCPNEAPRSATKAMFESGHLSISLFYGA</sequence>
<proteinExistence type="predicted"/>
<dbReference type="EMBL" id="JASNQZ010000001">
    <property type="protein sequence ID" value="KAL0961233.1"/>
    <property type="molecule type" value="Genomic_DNA"/>
</dbReference>
<name>A0ABR3JZ45_9AGAR</name>
<comment type="caution">
    <text evidence="1">The sequence shown here is derived from an EMBL/GenBank/DDBJ whole genome shotgun (WGS) entry which is preliminary data.</text>
</comment>
<protein>
    <submittedName>
        <fullName evidence="1">Uncharacterized protein</fullName>
    </submittedName>
</protein>
<reference evidence="2" key="1">
    <citation type="submission" date="2024-06" db="EMBL/GenBank/DDBJ databases">
        <title>Multi-omics analyses provide insights into the biosynthesis of the anticancer antibiotic pleurotin in Hohenbuehelia grisea.</title>
        <authorList>
            <person name="Weaver J.A."/>
            <person name="Alberti F."/>
        </authorList>
    </citation>
    <scope>NUCLEOTIDE SEQUENCE [LARGE SCALE GENOMIC DNA]</scope>
    <source>
        <strain evidence="2">T-177</strain>
    </source>
</reference>
<accession>A0ABR3JZ45</accession>